<dbReference type="VEuPathDB" id="VectorBase:GBRI014606"/>
<evidence type="ECO:0000256" key="3">
    <source>
        <dbReference type="ARBA" id="ARBA00023157"/>
    </source>
</evidence>
<dbReference type="Pfam" id="PF24973">
    <property type="entry name" value="EGF_LMN_ATRN"/>
    <property type="match status" value="1"/>
</dbReference>
<evidence type="ECO:0000256" key="1">
    <source>
        <dbReference type="ARBA" id="ARBA00022729"/>
    </source>
</evidence>
<dbReference type="GO" id="GO:0008045">
    <property type="term" value="P:motor neuron axon guidance"/>
    <property type="evidence" value="ECO:0007669"/>
    <property type="project" value="TreeGrafter"/>
</dbReference>
<dbReference type="InterPro" id="IPR002049">
    <property type="entry name" value="LE_dom"/>
</dbReference>
<dbReference type="STRING" id="37001.A0A1A9WCL5"/>
<evidence type="ECO:0000259" key="6">
    <source>
        <dbReference type="SMART" id="SM00180"/>
    </source>
</evidence>
<accession>A0A1A9WCL5</accession>
<keyword evidence="3" id="KW-1015">Disulfide bond</keyword>
<dbReference type="GO" id="GO:0016358">
    <property type="term" value="P:dendrite development"/>
    <property type="evidence" value="ECO:0007669"/>
    <property type="project" value="TreeGrafter"/>
</dbReference>
<dbReference type="GO" id="GO:0009887">
    <property type="term" value="P:animal organ morphogenesis"/>
    <property type="evidence" value="ECO:0007669"/>
    <property type="project" value="TreeGrafter"/>
</dbReference>
<dbReference type="CDD" id="cd00055">
    <property type="entry name" value="EGF_Lam"/>
    <property type="match status" value="1"/>
</dbReference>
<keyword evidence="2" id="KW-0677">Repeat</keyword>
<dbReference type="AlphaFoldDB" id="A0A1A9WCL5"/>
<dbReference type="InterPro" id="IPR056863">
    <property type="entry name" value="LMN_ATRN_NET-like_EGF"/>
</dbReference>
<keyword evidence="8" id="KW-1185">Reference proteome</keyword>
<evidence type="ECO:0000256" key="5">
    <source>
        <dbReference type="ARBA" id="ARBA00023292"/>
    </source>
</evidence>
<evidence type="ECO:0000313" key="7">
    <source>
        <dbReference type="EnsemblMetazoa" id="GBRI014606-PA"/>
    </source>
</evidence>
<dbReference type="GO" id="GO:0005604">
    <property type="term" value="C:basement membrane"/>
    <property type="evidence" value="ECO:0007669"/>
    <property type="project" value="TreeGrafter"/>
</dbReference>
<dbReference type="SUPFAM" id="SSF57196">
    <property type="entry name" value="EGF/Laminin"/>
    <property type="match status" value="1"/>
</dbReference>
<keyword evidence="5" id="KW-0424">Laminin EGF-like domain</keyword>
<dbReference type="Proteomes" id="UP000091820">
    <property type="component" value="Unassembled WGS sequence"/>
</dbReference>
<reference evidence="8" key="1">
    <citation type="submission" date="2014-03" db="EMBL/GenBank/DDBJ databases">
        <authorList>
            <person name="Aksoy S."/>
            <person name="Warren W."/>
            <person name="Wilson R.K."/>
        </authorList>
    </citation>
    <scope>NUCLEOTIDE SEQUENCE [LARGE SCALE GENOMIC DNA]</scope>
    <source>
        <strain evidence="8">IAEA</strain>
    </source>
</reference>
<feature type="domain" description="Laminin EGF-like" evidence="6">
    <location>
        <begin position="91"/>
        <end position="151"/>
    </location>
</feature>
<dbReference type="SMART" id="SM00180">
    <property type="entry name" value="EGF_Lam"/>
    <property type="match status" value="1"/>
</dbReference>
<dbReference type="PANTHER" id="PTHR10574">
    <property type="entry name" value="NETRIN/LAMININ-RELATED"/>
    <property type="match status" value="1"/>
</dbReference>
<protein>
    <submittedName>
        <fullName evidence="7">Laminin EGF-like domain-containing protein</fullName>
    </submittedName>
</protein>
<proteinExistence type="predicted"/>
<keyword evidence="4" id="KW-0325">Glycoprotein</keyword>
<evidence type="ECO:0000313" key="8">
    <source>
        <dbReference type="Proteomes" id="UP000091820"/>
    </source>
</evidence>
<dbReference type="EnsemblMetazoa" id="GBRI014606-RA">
    <property type="protein sequence ID" value="GBRI014606-PA"/>
    <property type="gene ID" value="GBRI014606"/>
</dbReference>
<dbReference type="InterPro" id="IPR050440">
    <property type="entry name" value="Laminin/Netrin_ECM"/>
</dbReference>
<evidence type="ECO:0000256" key="2">
    <source>
        <dbReference type="ARBA" id="ARBA00022737"/>
    </source>
</evidence>
<dbReference type="GO" id="GO:0009888">
    <property type="term" value="P:tissue development"/>
    <property type="evidence" value="ECO:0007669"/>
    <property type="project" value="TreeGrafter"/>
</dbReference>
<dbReference type="PANTHER" id="PTHR10574:SF365">
    <property type="entry name" value="NETRIN-A-RELATED"/>
    <property type="match status" value="1"/>
</dbReference>
<evidence type="ECO:0000256" key="4">
    <source>
        <dbReference type="ARBA" id="ARBA00023180"/>
    </source>
</evidence>
<keyword evidence="1" id="KW-0732">Signal</keyword>
<sequence length="199" mass="23558">MSESSLDVIYYPLLRIRSSTEKFLYVPWFASSNIYQKYSIQRKRKAYKKKCKQSLSLKKRNTIGKERYINFILSFVSSRDFCDRYCGKCVCNCNNHARQCRFNMELFKLSGRVSGGVCQNCRHATTGRFCHYCKEGFYRDPSKPLNHRRVCKRMASELFYQTNASKLRPLWHTLAGTFSVKFKRKTETTQLLLVLIRFL</sequence>
<name>A0A1A9WCL5_9MUSC</name>
<reference evidence="7" key="2">
    <citation type="submission" date="2020-05" db="UniProtKB">
        <authorList>
            <consortium name="EnsemblMetazoa"/>
        </authorList>
    </citation>
    <scope>IDENTIFICATION</scope>
    <source>
        <strain evidence="7">IAEA</strain>
    </source>
</reference>
<dbReference type="Gene3D" id="2.170.300.10">
    <property type="entry name" value="Tie2 ligand-binding domain superfamily"/>
    <property type="match status" value="1"/>
</dbReference>
<organism evidence="7 8">
    <name type="scientific">Glossina brevipalpis</name>
    <dbReference type="NCBI Taxonomy" id="37001"/>
    <lineage>
        <taxon>Eukaryota</taxon>
        <taxon>Metazoa</taxon>
        <taxon>Ecdysozoa</taxon>
        <taxon>Arthropoda</taxon>
        <taxon>Hexapoda</taxon>
        <taxon>Insecta</taxon>
        <taxon>Pterygota</taxon>
        <taxon>Neoptera</taxon>
        <taxon>Endopterygota</taxon>
        <taxon>Diptera</taxon>
        <taxon>Brachycera</taxon>
        <taxon>Muscomorpha</taxon>
        <taxon>Hippoboscoidea</taxon>
        <taxon>Glossinidae</taxon>
        <taxon>Glossina</taxon>
    </lineage>
</organism>